<proteinExistence type="predicted"/>
<accession>A0A6P1EAC1</accession>
<protein>
    <submittedName>
        <fullName evidence="2">DUF4811 domain-containing protein</fullName>
    </submittedName>
</protein>
<keyword evidence="1" id="KW-1133">Transmembrane helix</keyword>
<dbReference type="RefSeq" id="WP_004466753.1">
    <property type="nucleotide sequence ID" value="NZ_CABKOL010000104.1"/>
</dbReference>
<gene>
    <name evidence="2" type="ORF">GQR93_11195</name>
</gene>
<evidence type="ECO:0000313" key="3">
    <source>
        <dbReference type="Proteomes" id="UP000465035"/>
    </source>
</evidence>
<dbReference type="InterPro" id="IPR032083">
    <property type="entry name" value="DUF4811"/>
</dbReference>
<dbReference type="Proteomes" id="UP000465035">
    <property type="component" value="Chromosome"/>
</dbReference>
<keyword evidence="1" id="KW-0812">Transmembrane</keyword>
<dbReference type="AlphaFoldDB" id="A0A6P1EAC1"/>
<dbReference type="GeneID" id="69058936"/>
<reference evidence="2 3" key="1">
    <citation type="submission" date="2019-12" db="EMBL/GenBank/DDBJ databases">
        <title>Lactobacillus hilgardii FLUB.</title>
        <authorList>
            <person name="Gustaw K."/>
        </authorList>
    </citation>
    <scope>NUCLEOTIDE SEQUENCE [LARGE SCALE GENOMIC DNA]</scope>
    <source>
        <strain evidence="2 3">FLUB</strain>
    </source>
</reference>
<dbReference type="Pfam" id="PF16069">
    <property type="entry name" value="DUF4811"/>
    <property type="match status" value="1"/>
</dbReference>
<evidence type="ECO:0000313" key="2">
    <source>
        <dbReference type="EMBL" id="QHB52712.1"/>
    </source>
</evidence>
<evidence type="ECO:0000256" key="1">
    <source>
        <dbReference type="SAM" id="Phobius"/>
    </source>
</evidence>
<keyword evidence="1" id="KW-0472">Membrane</keyword>
<sequence>MILVTLIICAVLSFLCFVYIQNKPLSWILTILSVIGMIVSTVYIVKNDKDHFGMKQETKTTYQPLHSVSPSKQMKMLLYQPIGTANKHQVYIYQTSENAKKKSHTTVNDTTNQVIKESGNPRIETQTTRWRYKDGASKLWFGIAGENGKLIKRHNKIYVNKDWLVLSTDQAKVLQKKLKNKTYQAQLKAQGKAFVTKQIMAAMKKNPKMSKVQQAELQKQATAEFQAQAMQKLIRSIQK</sequence>
<dbReference type="EMBL" id="CP047121">
    <property type="protein sequence ID" value="QHB52712.1"/>
    <property type="molecule type" value="Genomic_DNA"/>
</dbReference>
<feature type="transmembrane region" description="Helical" evidence="1">
    <location>
        <begin position="26"/>
        <end position="45"/>
    </location>
</feature>
<dbReference type="SMR" id="A0A6P1EAC1"/>
<organism evidence="2 3">
    <name type="scientific">Lentilactobacillus hilgardii</name>
    <name type="common">Lactobacillus hilgardii</name>
    <dbReference type="NCBI Taxonomy" id="1588"/>
    <lineage>
        <taxon>Bacteria</taxon>
        <taxon>Bacillati</taxon>
        <taxon>Bacillota</taxon>
        <taxon>Bacilli</taxon>
        <taxon>Lactobacillales</taxon>
        <taxon>Lactobacillaceae</taxon>
        <taxon>Lentilactobacillus</taxon>
    </lineage>
</organism>
<name>A0A6P1EAC1_LENHI</name>